<dbReference type="AlphaFoldDB" id="A0A0D8Y3Z8"/>
<reference evidence="1 2" key="1">
    <citation type="submission" date="2013-11" db="EMBL/GenBank/DDBJ databases">
        <title>Draft genome of the bovine lungworm Dictyocaulus viviparus.</title>
        <authorList>
            <person name="Mitreva M."/>
        </authorList>
    </citation>
    <scope>NUCLEOTIDE SEQUENCE [LARGE SCALE GENOMIC DNA]</scope>
    <source>
        <strain evidence="1 2">HannoverDv2000</strain>
    </source>
</reference>
<gene>
    <name evidence="1" type="ORF">DICVIV_03149</name>
</gene>
<sequence>MDRVSASWISSCATESIQSLFGNYLNDVHINITIYDAECYSASTHSTFDVILVGLDFHNRPTTSHRFHSSDFKYERRGKLRKLNTIRNIASDDSMRVCLAERTDCLVRADMVVINFDSTPDDPWAIDQIDVDVYFMLGSARSQWHMWHFEHSVLRPCISWLSNRKTYQIGPRNGLFIEHPYGKSFNSRTFVRDWV</sequence>
<dbReference type="OrthoDB" id="5838683at2759"/>
<reference evidence="2" key="2">
    <citation type="journal article" date="2016" name="Sci. Rep.">
        <title>Dictyocaulus viviparus genome, variome and transcriptome elucidate lungworm biology and support future intervention.</title>
        <authorList>
            <person name="McNulty S.N."/>
            <person name="Strube C."/>
            <person name="Rosa B.A."/>
            <person name="Martin J.C."/>
            <person name="Tyagi R."/>
            <person name="Choi Y.J."/>
            <person name="Wang Q."/>
            <person name="Hallsworth Pepin K."/>
            <person name="Zhang X."/>
            <person name="Ozersky P."/>
            <person name="Wilson R.K."/>
            <person name="Sternberg P.W."/>
            <person name="Gasser R.B."/>
            <person name="Mitreva M."/>
        </authorList>
    </citation>
    <scope>NUCLEOTIDE SEQUENCE [LARGE SCALE GENOMIC DNA]</scope>
    <source>
        <strain evidence="2">HannoverDv2000</strain>
    </source>
</reference>
<organism evidence="1 2">
    <name type="scientific">Dictyocaulus viviparus</name>
    <name type="common">Bovine lungworm</name>
    <dbReference type="NCBI Taxonomy" id="29172"/>
    <lineage>
        <taxon>Eukaryota</taxon>
        <taxon>Metazoa</taxon>
        <taxon>Ecdysozoa</taxon>
        <taxon>Nematoda</taxon>
        <taxon>Chromadorea</taxon>
        <taxon>Rhabditida</taxon>
        <taxon>Rhabditina</taxon>
        <taxon>Rhabditomorpha</taxon>
        <taxon>Strongyloidea</taxon>
        <taxon>Metastrongylidae</taxon>
        <taxon>Dictyocaulus</taxon>
    </lineage>
</organism>
<accession>A0A0D8Y3Z8</accession>
<evidence type="ECO:0000313" key="2">
    <source>
        <dbReference type="Proteomes" id="UP000053766"/>
    </source>
</evidence>
<proteinExistence type="predicted"/>
<protein>
    <submittedName>
        <fullName evidence="1">Uncharacterized protein</fullName>
    </submittedName>
</protein>
<dbReference type="EMBL" id="KN716199">
    <property type="protein sequence ID" value="KJH50709.1"/>
    <property type="molecule type" value="Genomic_DNA"/>
</dbReference>
<evidence type="ECO:0000313" key="1">
    <source>
        <dbReference type="EMBL" id="KJH50709.1"/>
    </source>
</evidence>
<name>A0A0D8Y3Z8_DICVI</name>
<keyword evidence="2" id="KW-1185">Reference proteome</keyword>
<dbReference type="Proteomes" id="UP000053766">
    <property type="component" value="Unassembled WGS sequence"/>
</dbReference>